<dbReference type="InterPro" id="IPR013087">
    <property type="entry name" value="Znf_C2H2_type"/>
</dbReference>
<accession>A0A9P4HR26</accession>
<dbReference type="PANTHER" id="PTHR21354">
    <property type="entry name" value="ZINC FINGER PROTEIN 511"/>
    <property type="match status" value="1"/>
</dbReference>
<feature type="region of interest" description="Disordered" evidence="1">
    <location>
        <begin position="24"/>
        <end position="66"/>
    </location>
</feature>
<feature type="domain" description="C2H2-type" evidence="2">
    <location>
        <begin position="94"/>
        <end position="115"/>
    </location>
</feature>
<organism evidence="3 4">
    <name type="scientific">Saccharata proteae CBS 121410</name>
    <dbReference type="NCBI Taxonomy" id="1314787"/>
    <lineage>
        <taxon>Eukaryota</taxon>
        <taxon>Fungi</taxon>
        <taxon>Dikarya</taxon>
        <taxon>Ascomycota</taxon>
        <taxon>Pezizomycotina</taxon>
        <taxon>Dothideomycetes</taxon>
        <taxon>Dothideomycetes incertae sedis</taxon>
        <taxon>Botryosphaeriales</taxon>
        <taxon>Saccharataceae</taxon>
        <taxon>Saccharata</taxon>
    </lineage>
</organism>
<dbReference type="EMBL" id="ML978747">
    <property type="protein sequence ID" value="KAF2084051.1"/>
    <property type="molecule type" value="Genomic_DNA"/>
</dbReference>
<dbReference type="PROSITE" id="PS00028">
    <property type="entry name" value="ZINC_FINGER_C2H2_1"/>
    <property type="match status" value="1"/>
</dbReference>
<gene>
    <name evidence="3" type="ORF">K490DRAFT_50103</name>
</gene>
<dbReference type="SMART" id="SM00355">
    <property type="entry name" value="ZnF_C2H2"/>
    <property type="match status" value="2"/>
</dbReference>
<feature type="region of interest" description="Disordered" evidence="1">
    <location>
        <begin position="174"/>
        <end position="243"/>
    </location>
</feature>
<feature type="compositionally biased region" description="Polar residues" evidence="1">
    <location>
        <begin position="51"/>
        <end position="65"/>
    </location>
</feature>
<keyword evidence="4" id="KW-1185">Reference proteome</keyword>
<evidence type="ECO:0000313" key="4">
    <source>
        <dbReference type="Proteomes" id="UP000799776"/>
    </source>
</evidence>
<evidence type="ECO:0000256" key="1">
    <source>
        <dbReference type="SAM" id="MobiDB-lite"/>
    </source>
</evidence>
<dbReference type="PANTHER" id="PTHR21354:SF0">
    <property type="entry name" value="ZINC FINGER PROTEIN 511"/>
    <property type="match status" value="1"/>
</dbReference>
<name>A0A9P4HR26_9PEZI</name>
<evidence type="ECO:0000259" key="2">
    <source>
        <dbReference type="PROSITE" id="PS00028"/>
    </source>
</evidence>
<protein>
    <recommendedName>
        <fullName evidence="2">C2H2-type domain-containing protein</fullName>
    </recommendedName>
</protein>
<feature type="compositionally biased region" description="Low complexity" evidence="1">
    <location>
        <begin position="24"/>
        <end position="42"/>
    </location>
</feature>
<dbReference type="AlphaFoldDB" id="A0A9P4HR26"/>
<evidence type="ECO:0000313" key="3">
    <source>
        <dbReference type="EMBL" id="KAF2084051.1"/>
    </source>
</evidence>
<comment type="caution">
    <text evidence="3">The sequence shown here is derived from an EMBL/GenBank/DDBJ whole genome shotgun (WGS) entry which is preliminary data.</text>
</comment>
<dbReference type="Proteomes" id="UP000799776">
    <property type="component" value="Unassembled WGS sequence"/>
</dbReference>
<proteinExistence type="predicted"/>
<dbReference type="InterPro" id="IPR039258">
    <property type="entry name" value="ZNF511"/>
</dbReference>
<feature type="compositionally biased region" description="Polar residues" evidence="1">
    <location>
        <begin position="231"/>
        <end position="241"/>
    </location>
</feature>
<reference evidence="3" key="1">
    <citation type="journal article" date="2020" name="Stud. Mycol.">
        <title>101 Dothideomycetes genomes: a test case for predicting lifestyles and emergence of pathogens.</title>
        <authorList>
            <person name="Haridas S."/>
            <person name="Albert R."/>
            <person name="Binder M."/>
            <person name="Bloem J."/>
            <person name="Labutti K."/>
            <person name="Salamov A."/>
            <person name="Andreopoulos B."/>
            <person name="Baker S."/>
            <person name="Barry K."/>
            <person name="Bills G."/>
            <person name="Bluhm B."/>
            <person name="Cannon C."/>
            <person name="Castanera R."/>
            <person name="Culley D."/>
            <person name="Daum C."/>
            <person name="Ezra D."/>
            <person name="Gonzalez J."/>
            <person name="Henrissat B."/>
            <person name="Kuo A."/>
            <person name="Liang C."/>
            <person name="Lipzen A."/>
            <person name="Lutzoni F."/>
            <person name="Magnuson J."/>
            <person name="Mondo S."/>
            <person name="Nolan M."/>
            <person name="Ohm R."/>
            <person name="Pangilinan J."/>
            <person name="Park H.-J."/>
            <person name="Ramirez L."/>
            <person name="Alfaro M."/>
            <person name="Sun H."/>
            <person name="Tritt A."/>
            <person name="Yoshinaga Y."/>
            <person name="Zwiers L.-H."/>
            <person name="Turgeon B."/>
            <person name="Goodwin S."/>
            <person name="Spatafora J."/>
            <person name="Crous P."/>
            <person name="Grigoriev I."/>
        </authorList>
    </citation>
    <scope>NUCLEOTIDE SEQUENCE</scope>
    <source>
        <strain evidence="3">CBS 121410</strain>
    </source>
</reference>
<sequence length="279" mass="31098">MSKRSREASFSSDAIFPPIDNILSRASSTPATSIPTITEPSSKYTHLDESPSINQDPSTQSTTMHCQLPGHPALTFPTYTDYAIHYQQTHVNRCTSCHKNFPSNHYLSLHIAENHDPFLQIRKERGEKTYACFVEGCDKVCATWQKRRMHAVDKHYFPKTYDFFIVNDGIDNRTSMLRQPPTRHGRHSSSAPERVRQRGGPQVPAVSGDVSSVIEEPPASPVLSESHKTSDTMSSPSSKAASITADPMEDITQSMFALNFVPRSVRFGRGGKRGGFAKR</sequence>
<dbReference type="OrthoDB" id="18440at2759"/>